<feature type="domain" description="Luciferase-like" evidence="2">
    <location>
        <begin position="31"/>
        <end position="327"/>
    </location>
</feature>
<dbReference type="Proteomes" id="UP000188929">
    <property type="component" value="Unassembled WGS sequence"/>
</dbReference>
<evidence type="ECO:0000256" key="1">
    <source>
        <dbReference type="ARBA" id="ARBA00023002"/>
    </source>
</evidence>
<accession>A0A1V2I168</accession>
<dbReference type="EMBL" id="MOMC01000093">
    <property type="protein sequence ID" value="ONH23033.1"/>
    <property type="molecule type" value="Genomic_DNA"/>
</dbReference>
<dbReference type="OrthoDB" id="5723777at2"/>
<gene>
    <name evidence="3" type="ORF">BL253_34085</name>
</gene>
<comment type="caution">
    <text evidence="3">The sequence shown here is derived from an EMBL/GenBank/DDBJ whole genome shotgun (WGS) entry which is preliminary data.</text>
</comment>
<dbReference type="InterPro" id="IPR036661">
    <property type="entry name" value="Luciferase-like_sf"/>
</dbReference>
<dbReference type="NCBIfam" id="TIGR03857">
    <property type="entry name" value="F420_MSMEG_2249"/>
    <property type="match status" value="1"/>
</dbReference>
<dbReference type="PANTHER" id="PTHR43244:SF1">
    <property type="entry name" value="5,10-METHYLENETETRAHYDROMETHANOPTERIN REDUCTASE"/>
    <property type="match status" value="1"/>
</dbReference>
<dbReference type="Pfam" id="PF00296">
    <property type="entry name" value="Bac_luciferase"/>
    <property type="match status" value="1"/>
</dbReference>
<dbReference type="PANTHER" id="PTHR43244">
    <property type="match status" value="1"/>
</dbReference>
<sequence length="357" mass="37906">MNTATATTNGVSGTGQVHEELGCYLLAGQAKSSHDIAVEAVEAERLGLGTAYISERFNKKEAATLSGAAGAVTERITIATGATNHNTRHLMVTAGYARTMQSLTGGRFVLGLGRGVPLQQDVYGIPRVTTAQLEDFTNLMRRLFRGEVIMGHSGPAGSWPVLHLDGTLDEHLPMGIVAFGPNTLKLGGRLFDQVVLHTFFTDETTARAVATVKRAAEEAGRDPDSVKVWSCFATVGEHVPEGERLMKLVGRLGTYLQGYGELLVRTNNWDLKVLERFLGDPVIAGIRGLDVTGTPEQLAHAATLIPSEWLAPAATGTPAQCVAAVRNQLALGCDGVIMHGATPAELAPIVAEYQKTA</sequence>
<dbReference type="RefSeq" id="WP_076821904.1">
    <property type="nucleotide sequence ID" value="NZ_MOMC01000093.1"/>
</dbReference>
<protein>
    <submittedName>
        <fullName evidence="3">LLM class F420-dependent oxidoreductase</fullName>
    </submittedName>
</protein>
<dbReference type="STRING" id="1834516.BL253_34085"/>
<reference evidence="4" key="1">
    <citation type="submission" date="2016-10" db="EMBL/GenBank/DDBJ databases">
        <title>Frankia sp. NRRL B-16386 Genome sequencing.</title>
        <authorList>
            <person name="Ghodhbane-Gtari F."/>
            <person name="Swanson E."/>
            <person name="Gueddou A."/>
            <person name="Hezbri K."/>
            <person name="Ktari K."/>
            <person name="Nouioui I."/>
            <person name="Morris K."/>
            <person name="Simpson S."/>
            <person name="Abebe-Akele F."/>
            <person name="Thomas K."/>
            <person name="Gtari M."/>
            <person name="Tisa L.S."/>
        </authorList>
    </citation>
    <scope>NUCLEOTIDE SEQUENCE [LARGE SCALE GENOMIC DNA]</scope>
    <source>
        <strain evidence="4">NRRL B-16386</strain>
    </source>
</reference>
<evidence type="ECO:0000313" key="3">
    <source>
        <dbReference type="EMBL" id="ONH23033.1"/>
    </source>
</evidence>
<keyword evidence="1" id="KW-0560">Oxidoreductase</keyword>
<evidence type="ECO:0000259" key="2">
    <source>
        <dbReference type="Pfam" id="PF00296"/>
    </source>
</evidence>
<keyword evidence="4" id="KW-1185">Reference proteome</keyword>
<dbReference type="Gene3D" id="3.20.20.30">
    <property type="entry name" value="Luciferase-like domain"/>
    <property type="match status" value="1"/>
</dbReference>
<dbReference type="InterPro" id="IPR022378">
    <property type="entry name" value="F420_OxRdatse_MSMEG2249_pred"/>
</dbReference>
<dbReference type="InterPro" id="IPR011251">
    <property type="entry name" value="Luciferase-like_dom"/>
</dbReference>
<dbReference type="CDD" id="cd01097">
    <property type="entry name" value="Tetrahydromethanopterin_reductase"/>
    <property type="match status" value="1"/>
</dbReference>
<name>A0A1V2I168_9ACTN</name>
<dbReference type="SUPFAM" id="SSF51679">
    <property type="entry name" value="Bacterial luciferase-like"/>
    <property type="match status" value="1"/>
</dbReference>
<proteinExistence type="predicted"/>
<dbReference type="AlphaFoldDB" id="A0A1V2I168"/>
<evidence type="ECO:0000313" key="4">
    <source>
        <dbReference type="Proteomes" id="UP000188929"/>
    </source>
</evidence>
<dbReference type="GO" id="GO:0016705">
    <property type="term" value="F:oxidoreductase activity, acting on paired donors, with incorporation or reduction of molecular oxygen"/>
    <property type="evidence" value="ECO:0007669"/>
    <property type="project" value="InterPro"/>
</dbReference>
<organism evidence="3 4">
    <name type="scientific">Pseudofrankia asymbiotica</name>
    <dbReference type="NCBI Taxonomy" id="1834516"/>
    <lineage>
        <taxon>Bacteria</taxon>
        <taxon>Bacillati</taxon>
        <taxon>Actinomycetota</taxon>
        <taxon>Actinomycetes</taxon>
        <taxon>Frankiales</taxon>
        <taxon>Frankiaceae</taxon>
        <taxon>Pseudofrankia</taxon>
    </lineage>
</organism>
<dbReference type="InterPro" id="IPR050564">
    <property type="entry name" value="F420-G6PD/mer"/>
</dbReference>